<name>A0A8H5GT59_9AGAR</name>
<sequence>MDPRLSHELVSEMLNLCKPPVRRRARPMIRRHDQEKRHATYFPSKASFNSKWNFADDESTWEFSASMAPIARSDSTDTCSSSSSSPAQDIVLRYRVGMPLQAVLSGSSSVSASSDVTDTSWETAPQAPFTDSSSITCDSASSITSEQGPPVPEKDDLKAINRRSRCEALLDTLEEAMDAMKKDGRDENERLVCHRPGCRDTVRDVRALMYHLHIHNIHDESLKCPTCDAQFASSFQMSFHRCQNQDTRLRTPPASPIKDGFFRVLSKISRLPPA</sequence>
<proteinExistence type="predicted"/>
<dbReference type="EMBL" id="JAACJP010000052">
    <property type="protein sequence ID" value="KAF5370450.1"/>
    <property type="molecule type" value="Genomic_DNA"/>
</dbReference>
<comment type="caution">
    <text evidence="3">The sequence shown here is derived from an EMBL/GenBank/DDBJ whole genome shotgun (WGS) entry which is preliminary data.</text>
</comment>
<feature type="compositionally biased region" description="Low complexity" evidence="2">
    <location>
        <begin position="130"/>
        <end position="145"/>
    </location>
</feature>
<protein>
    <submittedName>
        <fullName evidence="3">Uncharacterized protein</fullName>
    </submittedName>
</protein>
<evidence type="ECO:0000256" key="1">
    <source>
        <dbReference type="SAM" id="Coils"/>
    </source>
</evidence>
<evidence type="ECO:0000256" key="2">
    <source>
        <dbReference type="SAM" id="MobiDB-lite"/>
    </source>
</evidence>
<feature type="coiled-coil region" evidence="1">
    <location>
        <begin position="163"/>
        <end position="190"/>
    </location>
</feature>
<organism evidence="3 4">
    <name type="scientific">Tricholomella constricta</name>
    <dbReference type="NCBI Taxonomy" id="117010"/>
    <lineage>
        <taxon>Eukaryota</taxon>
        <taxon>Fungi</taxon>
        <taxon>Dikarya</taxon>
        <taxon>Basidiomycota</taxon>
        <taxon>Agaricomycotina</taxon>
        <taxon>Agaricomycetes</taxon>
        <taxon>Agaricomycetidae</taxon>
        <taxon>Agaricales</taxon>
        <taxon>Tricholomatineae</taxon>
        <taxon>Lyophyllaceae</taxon>
        <taxon>Tricholomella</taxon>
    </lineage>
</organism>
<dbReference type="Proteomes" id="UP000565441">
    <property type="component" value="Unassembled WGS sequence"/>
</dbReference>
<reference evidence="3 4" key="1">
    <citation type="journal article" date="2020" name="ISME J.">
        <title>Uncovering the hidden diversity of litter-decomposition mechanisms in mushroom-forming fungi.</title>
        <authorList>
            <person name="Floudas D."/>
            <person name="Bentzer J."/>
            <person name="Ahren D."/>
            <person name="Johansson T."/>
            <person name="Persson P."/>
            <person name="Tunlid A."/>
        </authorList>
    </citation>
    <scope>NUCLEOTIDE SEQUENCE [LARGE SCALE GENOMIC DNA]</scope>
    <source>
        <strain evidence="3 4">CBS 661.87</strain>
    </source>
</reference>
<keyword evidence="1" id="KW-0175">Coiled coil</keyword>
<accession>A0A8H5GT59</accession>
<evidence type="ECO:0000313" key="3">
    <source>
        <dbReference type="EMBL" id="KAF5370450.1"/>
    </source>
</evidence>
<evidence type="ECO:0000313" key="4">
    <source>
        <dbReference type="Proteomes" id="UP000565441"/>
    </source>
</evidence>
<keyword evidence="4" id="KW-1185">Reference proteome</keyword>
<feature type="region of interest" description="Disordered" evidence="2">
    <location>
        <begin position="111"/>
        <end position="159"/>
    </location>
</feature>
<dbReference type="OrthoDB" id="3258262at2759"/>
<gene>
    <name evidence="3" type="ORF">D9615_009721</name>
</gene>
<dbReference type="AlphaFoldDB" id="A0A8H5GT59"/>
<feature type="compositionally biased region" description="Low complexity" evidence="2">
    <location>
        <begin position="111"/>
        <end position="120"/>
    </location>
</feature>